<feature type="region of interest" description="Disordered" evidence="1">
    <location>
        <begin position="185"/>
        <end position="258"/>
    </location>
</feature>
<feature type="compositionally biased region" description="Basic and acidic residues" evidence="1">
    <location>
        <begin position="238"/>
        <end position="258"/>
    </location>
</feature>
<gene>
    <name evidence="2" type="ORF">H3H39_26225</name>
</gene>
<dbReference type="AlphaFoldDB" id="A0A7W2FF80"/>
<proteinExistence type="predicted"/>
<comment type="caution">
    <text evidence="2">The sequence shown here is derived from an EMBL/GenBank/DDBJ whole genome shotgun (WGS) entry which is preliminary data.</text>
</comment>
<reference evidence="2 3" key="1">
    <citation type="submission" date="2020-07" db="EMBL/GenBank/DDBJ databases">
        <title>Novel species isolated from subtropical streams in China.</title>
        <authorList>
            <person name="Lu H."/>
        </authorList>
    </citation>
    <scope>NUCLEOTIDE SEQUENCE [LARGE SCALE GENOMIC DNA]</scope>
    <source>
        <strain evidence="2 3">LX47W</strain>
    </source>
</reference>
<sequence>MPADSRIRLRTLITESYKLPPLRFRVGALTVDPPRLCRTAREACDVARELGATRIEFILPDRPPVVFGLRQRQWRTHDEASLEDQQRHLDRYCLGAIGDRFNAAIKRGREPASLFSSHAHRDLIELRQIQDPNDFERAASSMIRLASINAPYRYALSGAVAPHAQTSQNTAEKVLMRMVAERMEVRDAGSSPPGSSGLAVSPPRRSPDTGRMPPSLADSDAGGTRPGNALSGQACAATHHDRARLASDSQARERYRNV</sequence>
<keyword evidence="3" id="KW-1185">Reference proteome</keyword>
<dbReference type="EMBL" id="JACEZU010000019">
    <property type="protein sequence ID" value="MBA5690539.1"/>
    <property type="molecule type" value="Genomic_DNA"/>
</dbReference>
<dbReference type="RefSeq" id="WP_182157350.1">
    <property type="nucleotide sequence ID" value="NZ_JACEZU010000019.1"/>
</dbReference>
<evidence type="ECO:0000256" key="1">
    <source>
        <dbReference type="SAM" id="MobiDB-lite"/>
    </source>
</evidence>
<name>A0A7W2FF80_9BURK</name>
<evidence type="ECO:0000313" key="3">
    <source>
        <dbReference type="Proteomes" id="UP000573499"/>
    </source>
</evidence>
<feature type="compositionally biased region" description="Low complexity" evidence="1">
    <location>
        <begin position="189"/>
        <end position="203"/>
    </location>
</feature>
<accession>A0A7W2FF80</accession>
<evidence type="ECO:0000313" key="2">
    <source>
        <dbReference type="EMBL" id="MBA5690539.1"/>
    </source>
</evidence>
<dbReference type="Proteomes" id="UP000573499">
    <property type="component" value="Unassembled WGS sequence"/>
</dbReference>
<organism evidence="2 3">
    <name type="scientific">Rugamonas apoptosis</name>
    <dbReference type="NCBI Taxonomy" id="2758570"/>
    <lineage>
        <taxon>Bacteria</taxon>
        <taxon>Pseudomonadati</taxon>
        <taxon>Pseudomonadota</taxon>
        <taxon>Betaproteobacteria</taxon>
        <taxon>Burkholderiales</taxon>
        <taxon>Oxalobacteraceae</taxon>
        <taxon>Telluria group</taxon>
        <taxon>Rugamonas</taxon>
    </lineage>
</organism>
<protein>
    <submittedName>
        <fullName evidence="2">Uncharacterized protein</fullName>
    </submittedName>
</protein>